<organism evidence="1 2">
    <name type="scientific">Ficus carica</name>
    <name type="common">Common fig</name>
    <dbReference type="NCBI Taxonomy" id="3494"/>
    <lineage>
        <taxon>Eukaryota</taxon>
        <taxon>Viridiplantae</taxon>
        <taxon>Streptophyta</taxon>
        <taxon>Embryophyta</taxon>
        <taxon>Tracheophyta</taxon>
        <taxon>Spermatophyta</taxon>
        <taxon>Magnoliopsida</taxon>
        <taxon>eudicotyledons</taxon>
        <taxon>Gunneridae</taxon>
        <taxon>Pentapetalae</taxon>
        <taxon>rosids</taxon>
        <taxon>fabids</taxon>
        <taxon>Rosales</taxon>
        <taxon>Moraceae</taxon>
        <taxon>Ficeae</taxon>
        <taxon>Ficus</taxon>
    </lineage>
</organism>
<protein>
    <submittedName>
        <fullName evidence="1">Uncharacterized protein</fullName>
    </submittedName>
</protein>
<sequence length="106" mass="12060">MRLLWERFKLSKFISFPSSSERQFFRLIGIGPVKLLWSAVKLTTLTPLHTWGGKWPVKLFPAKCRTTNDQEFPNPTGTTPDKLLVNTRKSDNLLKVAIFSGNGPDK</sequence>
<keyword evidence="2" id="KW-1185">Reference proteome</keyword>
<gene>
    <name evidence="1" type="ORF">TIFTF001_044360</name>
</gene>
<reference evidence="1" key="1">
    <citation type="submission" date="2023-07" db="EMBL/GenBank/DDBJ databases">
        <title>draft genome sequence of fig (Ficus carica).</title>
        <authorList>
            <person name="Takahashi T."/>
            <person name="Nishimura K."/>
        </authorList>
    </citation>
    <scope>NUCLEOTIDE SEQUENCE</scope>
</reference>
<comment type="caution">
    <text evidence="1">The sequence shown here is derived from an EMBL/GenBank/DDBJ whole genome shotgun (WGS) entry which is preliminary data.</text>
</comment>
<dbReference type="Proteomes" id="UP001187192">
    <property type="component" value="Unassembled WGS sequence"/>
</dbReference>
<proteinExistence type="predicted"/>
<dbReference type="EMBL" id="BTGU01003278">
    <property type="protein sequence ID" value="GMN29565.1"/>
    <property type="molecule type" value="Genomic_DNA"/>
</dbReference>
<dbReference type="AlphaFoldDB" id="A0AA87ZDC2"/>
<evidence type="ECO:0000313" key="2">
    <source>
        <dbReference type="Proteomes" id="UP001187192"/>
    </source>
</evidence>
<accession>A0AA87ZDC2</accession>
<name>A0AA87ZDC2_FICCA</name>
<evidence type="ECO:0000313" key="1">
    <source>
        <dbReference type="EMBL" id="GMN29565.1"/>
    </source>
</evidence>